<dbReference type="AlphaFoldDB" id="A0A7X0MFD3"/>
<dbReference type="EMBL" id="JACHBG010000028">
    <property type="protein sequence ID" value="MBB6488872.1"/>
    <property type="molecule type" value="Genomic_DNA"/>
</dbReference>
<evidence type="ECO:0000313" key="2">
    <source>
        <dbReference type="Proteomes" id="UP000565576"/>
    </source>
</evidence>
<reference evidence="1 2" key="1">
    <citation type="submission" date="2020-08" db="EMBL/GenBank/DDBJ databases">
        <title>Genomic Encyclopedia of Type Strains, Phase IV (KMG-V): Genome sequencing to study the core and pangenomes of soil and plant-associated prokaryotes.</title>
        <authorList>
            <person name="Whitman W."/>
        </authorList>
    </citation>
    <scope>NUCLEOTIDE SEQUENCE [LARGE SCALE GENOMIC DNA]</scope>
    <source>
        <strain evidence="1 2">SEMIA 4060</strain>
    </source>
</reference>
<dbReference type="Proteomes" id="UP000565576">
    <property type="component" value="Unassembled WGS sequence"/>
</dbReference>
<evidence type="ECO:0008006" key="3">
    <source>
        <dbReference type="Google" id="ProtNLM"/>
    </source>
</evidence>
<accession>A0A7X0MFD3</accession>
<name>A0A7X0MFD3_9HYPH</name>
<comment type="caution">
    <text evidence="1">The sequence shown here is derived from an EMBL/GenBank/DDBJ whole genome shotgun (WGS) entry which is preliminary data.</text>
</comment>
<sequence>MTNEDAETPMITEKFDQTFRRYPVTFRSAVEVHALAGRESAIAIRRDPTSIADQYRKFLSEIVKLSGRDELDYLVFALSLAMANFAERHSKAPTREEVLVGLFRGAISQAITDLKRGLKRSGKDPLLLEIFAADLNIKSREKKTGGDIALIVDVCNQKTGRTIIPICFQAKRAAPSGGASVDIRRFNKSDPVRGDHQLKSLKSFAEEGANCAYLFFNNHTDFRVDTPILPLVKAVDDIVGSDHPLDVDLAVETIDVASFILHLVNNRKNAASSIGELEPMLAKLVEGDVSHLVVLSSESQAWEKSLEKFGTKYTTVSRSTSNAGFAELELAFEAANSYDLRHDAEAPGYHHAPGSGNGG</sequence>
<evidence type="ECO:0000313" key="1">
    <source>
        <dbReference type="EMBL" id="MBB6488872.1"/>
    </source>
</evidence>
<organism evidence="1 2">
    <name type="scientific">Rhizobium lusitanum</name>
    <dbReference type="NCBI Taxonomy" id="293958"/>
    <lineage>
        <taxon>Bacteria</taxon>
        <taxon>Pseudomonadati</taxon>
        <taxon>Pseudomonadota</taxon>
        <taxon>Alphaproteobacteria</taxon>
        <taxon>Hyphomicrobiales</taxon>
        <taxon>Rhizobiaceae</taxon>
        <taxon>Rhizobium/Agrobacterium group</taxon>
        <taxon>Rhizobium</taxon>
    </lineage>
</organism>
<protein>
    <recommendedName>
        <fullName evidence="3">Restriction endonuclease</fullName>
    </recommendedName>
</protein>
<gene>
    <name evidence="1" type="ORF">GGD46_006195</name>
</gene>
<dbReference type="RefSeq" id="WP_184710683.1">
    <property type="nucleotide sequence ID" value="NZ_JACHBG010000028.1"/>
</dbReference>
<proteinExistence type="predicted"/>